<dbReference type="InterPro" id="IPR029044">
    <property type="entry name" value="Nucleotide-diphossugar_trans"/>
</dbReference>
<dbReference type="SUPFAM" id="SSF53448">
    <property type="entry name" value="Nucleotide-diphospho-sugar transferases"/>
    <property type="match status" value="1"/>
</dbReference>
<name>A0A1N7GQA9_9NOCA</name>
<dbReference type="EMBL" id="FTNT01000009">
    <property type="protein sequence ID" value="SIS14797.1"/>
    <property type="molecule type" value="Genomic_DNA"/>
</dbReference>
<proteinExistence type="predicted"/>
<dbReference type="Proteomes" id="UP000186218">
    <property type="component" value="Unassembled WGS sequence"/>
</dbReference>
<reference evidence="2 3" key="1">
    <citation type="submission" date="2017-01" db="EMBL/GenBank/DDBJ databases">
        <authorList>
            <person name="Mah S.A."/>
            <person name="Swanson W.J."/>
            <person name="Moy G.W."/>
            <person name="Vacquier V.D."/>
        </authorList>
    </citation>
    <scope>NUCLEOTIDE SEQUENCE [LARGE SCALE GENOMIC DNA]</scope>
    <source>
        <strain evidence="2 3">CPCC 203464</strain>
    </source>
</reference>
<keyword evidence="2" id="KW-0808">Transferase</keyword>
<dbReference type="PANTHER" id="PTHR43646:SF6">
    <property type="entry name" value="PRE-MYCOFACTOCIN GLYCOSYLTRANSFERASE"/>
    <property type="match status" value="1"/>
</dbReference>
<dbReference type="AlphaFoldDB" id="A0A1N7GQA9"/>
<feature type="domain" description="Glycosyltransferase 2-like" evidence="1">
    <location>
        <begin position="98"/>
        <end position="251"/>
    </location>
</feature>
<accession>A0A1N7GQA9</accession>
<dbReference type="InterPro" id="IPR023981">
    <property type="entry name" value="MftF"/>
</dbReference>
<gene>
    <name evidence="2" type="ORF">SAMN05445060_2993</name>
</gene>
<dbReference type="GO" id="GO:0016740">
    <property type="term" value="F:transferase activity"/>
    <property type="evidence" value="ECO:0007669"/>
    <property type="project" value="UniProtKB-KW"/>
</dbReference>
<evidence type="ECO:0000259" key="1">
    <source>
        <dbReference type="Pfam" id="PF00535"/>
    </source>
</evidence>
<organism evidence="2 3">
    <name type="scientific">Williamsia sterculiae</name>
    <dbReference type="NCBI Taxonomy" id="1344003"/>
    <lineage>
        <taxon>Bacteria</taxon>
        <taxon>Bacillati</taxon>
        <taxon>Actinomycetota</taxon>
        <taxon>Actinomycetes</taxon>
        <taxon>Mycobacteriales</taxon>
        <taxon>Nocardiaceae</taxon>
        <taxon>Williamsia</taxon>
    </lineage>
</organism>
<protein>
    <submittedName>
        <fullName evidence="2">Mycofactocin system glycosyltransferase</fullName>
    </submittedName>
</protein>
<dbReference type="PANTHER" id="PTHR43646">
    <property type="entry name" value="GLYCOSYLTRANSFERASE"/>
    <property type="match status" value="1"/>
</dbReference>
<evidence type="ECO:0000313" key="3">
    <source>
        <dbReference type="Proteomes" id="UP000186218"/>
    </source>
</evidence>
<dbReference type="NCBIfam" id="TIGR03965">
    <property type="entry name" value="mycofact_glyco"/>
    <property type="match status" value="1"/>
</dbReference>
<sequence>MTCAAASDARTRRDDLDLPVGFQVQVDLAAVVGGDRRRLLGGSPPKLMRLSEHAASRISADGRLRVADPQSALLARALLTAGVAHPRPMFGPSTDEVTVVIPVRDNQSGLDRLLAALSGRCPVIVVDDGSVTPVDTPIARVIRVDRSLGPAAARNAGAAAADTAFLAFLDSDVVPTAGWLDVLLTHFSDPTVALVAPRIVPLRVDGGPALRYQALCSSLDMGRVEAPVSPGTPVPSVSAAAMVVRRSAFTDVGGFDESMRAAEDVDLCWRLAAVGAAMRYEPIATAAHDHRDTLVDALVWRRHHGTGAALLTDRHRRLAAPVVLSRPMVLVAAGLMSRSTVGLVLAVGMAVVVAARARQRVVELPDAWRAAAVSTVRSMGLGLLQLASALCRAYWPLSIGAAVVSRRARRTLITLAVAEAGVEWVRTELLCPEALPRLGLPMFFAVRRLDDLAYGTGVWQGALHRRRVNALLPSTGPGLVGLPVGGGA</sequence>
<dbReference type="Gene3D" id="3.90.550.10">
    <property type="entry name" value="Spore Coat Polysaccharide Biosynthesis Protein SpsA, Chain A"/>
    <property type="match status" value="1"/>
</dbReference>
<dbReference type="Pfam" id="PF00535">
    <property type="entry name" value="Glycos_transf_2"/>
    <property type="match status" value="1"/>
</dbReference>
<dbReference type="RefSeq" id="WP_076480914.1">
    <property type="nucleotide sequence ID" value="NZ_FTNT01000009.1"/>
</dbReference>
<keyword evidence="3" id="KW-1185">Reference proteome</keyword>
<dbReference type="InterPro" id="IPR001173">
    <property type="entry name" value="Glyco_trans_2-like"/>
</dbReference>
<evidence type="ECO:0000313" key="2">
    <source>
        <dbReference type="EMBL" id="SIS14797.1"/>
    </source>
</evidence>
<dbReference type="STRING" id="1344003.SAMN05445060_2993"/>
<dbReference type="OrthoDB" id="5243838at2"/>